<evidence type="ECO:0000256" key="3">
    <source>
        <dbReference type="ARBA" id="ARBA00023163"/>
    </source>
</evidence>
<keyword evidence="2" id="KW-0805">Transcription regulation</keyword>
<comment type="similarity">
    <text evidence="1">Belongs to the LysR transcriptional regulatory family.</text>
</comment>
<organism evidence="5 6">
    <name type="scientific">Paenibacillus sepulcri</name>
    <dbReference type="NCBI Taxonomy" id="359917"/>
    <lineage>
        <taxon>Bacteria</taxon>
        <taxon>Bacillati</taxon>
        <taxon>Bacillota</taxon>
        <taxon>Bacilli</taxon>
        <taxon>Bacillales</taxon>
        <taxon>Paenibacillaceae</taxon>
        <taxon>Paenibacillus</taxon>
    </lineage>
</organism>
<evidence type="ECO:0000313" key="6">
    <source>
        <dbReference type="Proteomes" id="UP001519887"/>
    </source>
</evidence>
<dbReference type="PROSITE" id="PS50931">
    <property type="entry name" value="HTH_LYSR"/>
    <property type="match status" value="1"/>
</dbReference>
<dbReference type="InterPro" id="IPR036390">
    <property type="entry name" value="WH_DNA-bd_sf"/>
</dbReference>
<name>A0ABS7CMD9_9BACL</name>
<accession>A0ABS7CMD9</accession>
<protein>
    <submittedName>
        <fullName evidence="5">LysR family transcriptional regulator</fullName>
    </submittedName>
</protein>
<dbReference type="PRINTS" id="PR00039">
    <property type="entry name" value="HTHLYSR"/>
</dbReference>
<dbReference type="PANTHER" id="PTHR30126:SF64">
    <property type="entry name" value="HTH-TYPE TRANSCRIPTIONAL REGULATOR CITR"/>
    <property type="match status" value="1"/>
</dbReference>
<dbReference type="Proteomes" id="UP001519887">
    <property type="component" value="Unassembled WGS sequence"/>
</dbReference>
<comment type="caution">
    <text evidence="5">The sequence shown here is derived from an EMBL/GenBank/DDBJ whole genome shotgun (WGS) entry which is preliminary data.</text>
</comment>
<evidence type="ECO:0000313" key="5">
    <source>
        <dbReference type="EMBL" id="MBW7462109.1"/>
    </source>
</evidence>
<evidence type="ECO:0000256" key="1">
    <source>
        <dbReference type="ARBA" id="ARBA00009437"/>
    </source>
</evidence>
<sequence>MIQNLEWYRVFYFTAKTGSLSKAAAELFITQPAVTQTIKQLEAQLGGQL</sequence>
<keyword evidence="3" id="KW-0804">Transcription</keyword>
<dbReference type="InterPro" id="IPR036388">
    <property type="entry name" value="WH-like_DNA-bd_sf"/>
</dbReference>
<dbReference type="PANTHER" id="PTHR30126">
    <property type="entry name" value="HTH-TYPE TRANSCRIPTIONAL REGULATOR"/>
    <property type="match status" value="1"/>
</dbReference>
<keyword evidence="6" id="KW-1185">Reference proteome</keyword>
<evidence type="ECO:0000259" key="4">
    <source>
        <dbReference type="PROSITE" id="PS50931"/>
    </source>
</evidence>
<gene>
    <name evidence="5" type="ORF">K0U00_49480</name>
</gene>
<dbReference type="EMBL" id="JAHZIK010003591">
    <property type="protein sequence ID" value="MBW7462109.1"/>
    <property type="molecule type" value="Genomic_DNA"/>
</dbReference>
<dbReference type="SUPFAM" id="SSF46785">
    <property type="entry name" value="Winged helix' DNA-binding domain"/>
    <property type="match status" value="1"/>
</dbReference>
<feature type="non-terminal residue" evidence="5">
    <location>
        <position position="49"/>
    </location>
</feature>
<dbReference type="Pfam" id="PF00126">
    <property type="entry name" value="HTH_1"/>
    <property type="match status" value="1"/>
</dbReference>
<dbReference type="InterPro" id="IPR000847">
    <property type="entry name" value="LysR_HTH_N"/>
</dbReference>
<feature type="domain" description="HTH lysR-type" evidence="4">
    <location>
        <begin position="1"/>
        <end position="49"/>
    </location>
</feature>
<dbReference type="Gene3D" id="1.10.10.10">
    <property type="entry name" value="Winged helix-like DNA-binding domain superfamily/Winged helix DNA-binding domain"/>
    <property type="match status" value="1"/>
</dbReference>
<reference evidence="5 6" key="1">
    <citation type="submission" date="2021-07" db="EMBL/GenBank/DDBJ databases">
        <title>Paenibacillus radiodurans sp. nov., isolated from the southeastern edge of Tengger Desert.</title>
        <authorList>
            <person name="Zhang G."/>
        </authorList>
    </citation>
    <scope>NUCLEOTIDE SEQUENCE [LARGE SCALE GENOMIC DNA]</scope>
    <source>
        <strain evidence="5 6">CCM 7311</strain>
    </source>
</reference>
<evidence type="ECO:0000256" key="2">
    <source>
        <dbReference type="ARBA" id="ARBA00023015"/>
    </source>
</evidence>
<proteinExistence type="inferred from homology"/>